<proteinExistence type="predicted"/>
<evidence type="ECO:0000256" key="2">
    <source>
        <dbReference type="ARBA" id="ARBA00022490"/>
    </source>
</evidence>
<reference evidence="6 7" key="1">
    <citation type="submission" date="2023-05" db="EMBL/GenBank/DDBJ databases">
        <title>B98-5 Cell Line De Novo Hybrid Assembly: An Optical Mapping Approach.</title>
        <authorList>
            <person name="Kananen K."/>
            <person name="Auerbach J.A."/>
            <person name="Kautto E."/>
            <person name="Blachly J.S."/>
        </authorList>
    </citation>
    <scope>NUCLEOTIDE SEQUENCE [LARGE SCALE GENOMIC DNA]</scope>
    <source>
        <strain evidence="6">B95-8</strain>
        <tissue evidence="6">Cell line</tissue>
    </source>
</reference>
<dbReference type="Pfam" id="PF00038">
    <property type="entry name" value="Filament"/>
    <property type="match status" value="1"/>
</dbReference>
<dbReference type="SMART" id="SM01391">
    <property type="entry name" value="Filament"/>
    <property type="match status" value="1"/>
</dbReference>
<dbReference type="InterPro" id="IPR050405">
    <property type="entry name" value="Intermediate_filament"/>
</dbReference>
<feature type="domain" description="IF rod" evidence="5">
    <location>
        <begin position="1"/>
        <end position="258"/>
    </location>
</feature>
<comment type="caution">
    <text evidence="6">The sequence shown here is derived from an EMBL/GenBank/DDBJ whole genome shotgun (WGS) entry which is preliminary data.</text>
</comment>
<keyword evidence="3" id="KW-0403">Intermediate filament</keyword>
<evidence type="ECO:0000256" key="4">
    <source>
        <dbReference type="ARBA" id="ARBA00023054"/>
    </source>
</evidence>
<accession>A0ABQ9TH65</accession>
<dbReference type="Gene3D" id="1.20.5.500">
    <property type="entry name" value="Single helix bin"/>
    <property type="match status" value="1"/>
</dbReference>
<evidence type="ECO:0000259" key="5">
    <source>
        <dbReference type="PROSITE" id="PS51842"/>
    </source>
</evidence>
<name>A0ABQ9TH65_SAGOE</name>
<protein>
    <recommendedName>
        <fullName evidence="5">IF rod domain-containing protein</fullName>
    </recommendedName>
</protein>
<sequence>MSSASSHATRSSTNGATWRHPGVHISGVCSSYSTARSAYSSYSVPVSSLLSVCRSYSSSSGLLKYSLENLDLSQEQEIHDRRLSAEDATNQKQALQGKHEGLEETLCNLQACCEEEVRSREDAEGRLMEASKGADEAVLTHVEPEKCIDSMIDEIAFLKKVHKEEIAELQAQIQYVRISVEMDVSTKPDLSAMLKDICAQYEKLVSKNIQNAEEWFKSHFTMLTESAAMNTDAIHAAEDNVTESGCLLKAKTLEIDAC</sequence>
<keyword evidence="2" id="KW-0963">Cytoplasm</keyword>
<dbReference type="InterPro" id="IPR039008">
    <property type="entry name" value="IF_rod_dom"/>
</dbReference>
<evidence type="ECO:0000313" key="7">
    <source>
        <dbReference type="Proteomes" id="UP001266305"/>
    </source>
</evidence>
<dbReference type="PANTHER" id="PTHR45652:SF8">
    <property type="entry name" value="NEUROFILAMENT LIGHT POLYPEPTIDE"/>
    <property type="match status" value="1"/>
</dbReference>
<evidence type="ECO:0000256" key="1">
    <source>
        <dbReference type="ARBA" id="ARBA00004496"/>
    </source>
</evidence>
<dbReference type="PANTHER" id="PTHR45652">
    <property type="entry name" value="GLIAL FIBRILLARY ACIDIC PROTEIN"/>
    <property type="match status" value="1"/>
</dbReference>
<dbReference type="EMBL" id="JASSZA010000022">
    <property type="protein sequence ID" value="KAK2084087.1"/>
    <property type="molecule type" value="Genomic_DNA"/>
</dbReference>
<dbReference type="Proteomes" id="UP001266305">
    <property type="component" value="Unassembled WGS sequence"/>
</dbReference>
<organism evidence="6 7">
    <name type="scientific">Saguinus oedipus</name>
    <name type="common">Cotton-top tamarin</name>
    <name type="synonym">Oedipomidas oedipus</name>
    <dbReference type="NCBI Taxonomy" id="9490"/>
    <lineage>
        <taxon>Eukaryota</taxon>
        <taxon>Metazoa</taxon>
        <taxon>Chordata</taxon>
        <taxon>Craniata</taxon>
        <taxon>Vertebrata</taxon>
        <taxon>Euteleostomi</taxon>
        <taxon>Mammalia</taxon>
        <taxon>Eutheria</taxon>
        <taxon>Euarchontoglires</taxon>
        <taxon>Primates</taxon>
        <taxon>Haplorrhini</taxon>
        <taxon>Platyrrhini</taxon>
        <taxon>Cebidae</taxon>
        <taxon>Callitrichinae</taxon>
        <taxon>Saguinus</taxon>
    </lineage>
</organism>
<evidence type="ECO:0000313" key="6">
    <source>
        <dbReference type="EMBL" id="KAK2084087.1"/>
    </source>
</evidence>
<evidence type="ECO:0000256" key="3">
    <source>
        <dbReference type="ARBA" id="ARBA00022754"/>
    </source>
</evidence>
<dbReference type="PROSITE" id="PS51842">
    <property type="entry name" value="IF_ROD_2"/>
    <property type="match status" value="1"/>
</dbReference>
<keyword evidence="7" id="KW-1185">Reference proteome</keyword>
<keyword evidence="4" id="KW-0175">Coiled coil</keyword>
<comment type="subcellular location">
    <subcellularLocation>
        <location evidence="1">Cytoplasm</location>
    </subcellularLocation>
</comment>
<dbReference type="Gene3D" id="1.20.5.1160">
    <property type="entry name" value="Vasodilator-stimulated phosphoprotein"/>
    <property type="match status" value="1"/>
</dbReference>
<gene>
    <name evidence="6" type="ORF">P7K49_037120</name>
</gene>